<evidence type="ECO:0000313" key="3">
    <source>
        <dbReference type="Proteomes" id="UP001321542"/>
    </source>
</evidence>
<dbReference type="Gene3D" id="1.10.287.1060">
    <property type="entry name" value="ESAT-6-like"/>
    <property type="match status" value="1"/>
</dbReference>
<evidence type="ECO:0000313" key="2">
    <source>
        <dbReference type="EMBL" id="BBC32528.1"/>
    </source>
</evidence>
<dbReference type="SUPFAM" id="SSF140453">
    <property type="entry name" value="EsxAB dimer-like"/>
    <property type="match status" value="1"/>
</dbReference>
<name>A0ABN5VGR2_9ACTN</name>
<dbReference type="Pfam" id="PF06013">
    <property type="entry name" value="WXG100"/>
    <property type="match status" value="1"/>
</dbReference>
<dbReference type="EMBL" id="AP018448">
    <property type="protein sequence ID" value="BBC32528.1"/>
    <property type="molecule type" value="Genomic_DNA"/>
</dbReference>
<comment type="similarity">
    <text evidence="1">Belongs to the WXG100 family.</text>
</comment>
<proteinExistence type="inferred from homology"/>
<gene>
    <name evidence="2" type="ORF">SGFS_038220</name>
</gene>
<dbReference type="InterPro" id="IPR010310">
    <property type="entry name" value="T7SS_ESAT-6-like"/>
</dbReference>
<reference evidence="2 3" key="1">
    <citation type="journal article" date="2010" name="ChemBioChem">
        <title>Cloning and characterization of the biosynthetic gene cluster of 16-membered macrolide antibiotic FD-891: involvement of a dual functional cytochrome P450 monooxygenase catalyzing epoxidation and hydroxylation.</title>
        <authorList>
            <person name="Kudo F."/>
            <person name="Motegi A."/>
            <person name="Mizoue K."/>
            <person name="Eguchi T."/>
        </authorList>
    </citation>
    <scope>NUCLEOTIDE SEQUENCE [LARGE SCALE GENOMIC DNA]</scope>
    <source>
        <strain evidence="2 3">A-8890</strain>
    </source>
</reference>
<protein>
    <recommendedName>
        <fullName evidence="1">ESAT-6-like protein</fullName>
    </recommendedName>
</protein>
<sequence length="103" mass="11546">MSTNSDRTAITYATVQGAAFDVRETAKILQDGLETLMTKVKRVAETWEGEAKTAYHDIQTQNDKQMTEMTDKLRYIAQLLDDSVVGYQSTDLDAANRLRRLGG</sequence>
<organism evidence="2 3">
    <name type="scientific">Streptomyces graminofaciens</name>
    <dbReference type="NCBI Taxonomy" id="68212"/>
    <lineage>
        <taxon>Bacteria</taxon>
        <taxon>Bacillati</taxon>
        <taxon>Actinomycetota</taxon>
        <taxon>Actinomycetes</taxon>
        <taxon>Kitasatosporales</taxon>
        <taxon>Streptomycetaceae</taxon>
        <taxon>Streptomyces</taxon>
    </lineage>
</organism>
<accession>A0ABN5VGR2</accession>
<dbReference type="InterPro" id="IPR036689">
    <property type="entry name" value="ESAT-6-like_sf"/>
</dbReference>
<keyword evidence="3" id="KW-1185">Reference proteome</keyword>
<dbReference type="Proteomes" id="UP001321542">
    <property type="component" value="Chromosome"/>
</dbReference>
<reference evidence="2 3" key="2">
    <citation type="journal article" date="2023" name="ChemBioChem">
        <title>Acyltransferase Domain Exchange between Two Independent Type I Polyketide Synthases in the Same Producer Strain of Macrolide Antibiotics.</title>
        <authorList>
            <person name="Kudo F."/>
            <person name="Kishikawa K."/>
            <person name="Tsuboi K."/>
            <person name="Kido T."/>
            <person name="Usui T."/>
            <person name="Hashimoto J."/>
            <person name="Shin-Ya K."/>
            <person name="Miyanaga A."/>
            <person name="Eguchi T."/>
        </authorList>
    </citation>
    <scope>NUCLEOTIDE SEQUENCE [LARGE SCALE GENOMIC DNA]</scope>
    <source>
        <strain evidence="2 3">A-8890</strain>
    </source>
</reference>
<dbReference type="RefSeq" id="WP_286251700.1">
    <property type="nucleotide sequence ID" value="NZ_AP018448.1"/>
</dbReference>
<evidence type="ECO:0000256" key="1">
    <source>
        <dbReference type="RuleBase" id="RU362001"/>
    </source>
</evidence>
<dbReference type="NCBIfam" id="TIGR03930">
    <property type="entry name" value="WXG100_ESAT6"/>
    <property type="match status" value="1"/>
</dbReference>